<sequence>MAAPVALLSPFVGALSPKYWCILLLTRAITPQFIGNLLNYALMGVLAMQVYFYTLTFQEDRLAIKSLVYLVFVLDIIQTCFSTHYFWQSLVDGWGDTSPAIAAWSLGTLTPLAGSIAFIVQSFFAWRIWVLRGSRWPLIQTILVIVILV</sequence>
<name>A0A8H5GP80_9AGAR</name>
<comment type="caution">
    <text evidence="2">The sequence shown here is derived from an EMBL/GenBank/DDBJ whole genome shotgun (WGS) entry which is preliminary data.</text>
</comment>
<evidence type="ECO:0000313" key="3">
    <source>
        <dbReference type="Proteomes" id="UP000565441"/>
    </source>
</evidence>
<evidence type="ECO:0000256" key="1">
    <source>
        <dbReference type="SAM" id="Phobius"/>
    </source>
</evidence>
<feature type="transmembrane region" description="Helical" evidence="1">
    <location>
        <begin position="38"/>
        <end position="55"/>
    </location>
</feature>
<keyword evidence="3" id="KW-1185">Reference proteome</keyword>
<proteinExistence type="predicted"/>
<dbReference type="EMBL" id="JAACJP010000060">
    <property type="protein sequence ID" value="KAF5368265.1"/>
    <property type="molecule type" value="Genomic_DNA"/>
</dbReference>
<feature type="transmembrane region" description="Helical" evidence="1">
    <location>
        <begin position="99"/>
        <end position="126"/>
    </location>
</feature>
<keyword evidence="1" id="KW-0812">Transmembrane</keyword>
<dbReference type="AlphaFoldDB" id="A0A8H5GP80"/>
<feature type="transmembrane region" description="Helical" evidence="1">
    <location>
        <begin position="67"/>
        <end position="87"/>
    </location>
</feature>
<dbReference type="PANTHER" id="PTHR40465:SF1">
    <property type="entry name" value="DUF6534 DOMAIN-CONTAINING PROTEIN"/>
    <property type="match status" value="1"/>
</dbReference>
<keyword evidence="1" id="KW-0472">Membrane</keyword>
<dbReference type="PANTHER" id="PTHR40465">
    <property type="entry name" value="CHROMOSOME 1, WHOLE GENOME SHOTGUN SEQUENCE"/>
    <property type="match status" value="1"/>
</dbReference>
<gene>
    <name evidence="2" type="ORF">D9615_010364</name>
</gene>
<accession>A0A8H5GP80</accession>
<protein>
    <submittedName>
        <fullName evidence="2">Uncharacterized protein</fullName>
    </submittedName>
</protein>
<keyword evidence="1" id="KW-1133">Transmembrane helix</keyword>
<dbReference type="Proteomes" id="UP000565441">
    <property type="component" value="Unassembled WGS sequence"/>
</dbReference>
<evidence type="ECO:0000313" key="2">
    <source>
        <dbReference type="EMBL" id="KAF5368265.1"/>
    </source>
</evidence>
<organism evidence="2 3">
    <name type="scientific">Tricholomella constricta</name>
    <dbReference type="NCBI Taxonomy" id="117010"/>
    <lineage>
        <taxon>Eukaryota</taxon>
        <taxon>Fungi</taxon>
        <taxon>Dikarya</taxon>
        <taxon>Basidiomycota</taxon>
        <taxon>Agaricomycotina</taxon>
        <taxon>Agaricomycetes</taxon>
        <taxon>Agaricomycetidae</taxon>
        <taxon>Agaricales</taxon>
        <taxon>Tricholomatineae</taxon>
        <taxon>Lyophyllaceae</taxon>
        <taxon>Tricholomella</taxon>
    </lineage>
</organism>
<reference evidence="2 3" key="1">
    <citation type="journal article" date="2020" name="ISME J.">
        <title>Uncovering the hidden diversity of litter-decomposition mechanisms in mushroom-forming fungi.</title>
        <authorList>
            <person name="Floudas D."/>
            <person name="Bentzer J."/>
            <person name="Ahren D."/>
            <person name="Johansson T."/>
            <person name="Persson P."/>
            <person name="Tunlid A."/>
        </authorList>
    </citation>
    <scope>NUCLEOTIDE SEQUENCE [LARGE SCALE GENOMIC DNA]</scope>
    <source>
        <strain evidence="2 3">CBS 661.87</strain>
    </source>
</reference>
<dbReference type="OrthoDB" id="2681808at2759"/>